<organism evidence="2 3">
    <name type="scientific">Takifugu rubripes</name>
    <name type="common">Japanese pufferfish</name>
    <name type="synonym">Fugu rubripes</name>
    <dbReference type="NCBI Taxonomy" id="31033"/>
    <lineage>
        <taxon>Eukaryota</taxon>
        <taxon>Metazoa</taxon>
        <taxon>Chordata</taxon>
        <taxon>Craniata</taxon>
        <taxon>Vertebrata</taxon>
        <taxon>Euteleostomi</taxon>
        <taxon>Actinopterygii</taxon>
        <taxon>Neopterygii</taxon>
        <taxon>Teleostei</taxon>
        <taxon>Neoteleostei</taxon>
        <taxon>Acanthomorphata</taxon>
        <taxon>Eupercaria</taxon>
        <taxon>Tetraodontiformes</taxon>
        <taxon>Tetradontoidea</taxon>
        <taxon>Tetraodontidae</taxon>
        <taxon>Takifugu</taxon>
    </lineage>
</organism>
<dbReference type="PROSITE" id="PS50041">
    <property type="entry name" value="C_TYPE_LECTIN_2"/>
    <property type="match status" value="1"/>
</dbReference>
<protein>
    <recommendedName>
        <fullName evidence="1">C-type lectin domain-containing protein</fullName>
    </recommendedName>
</protein>
<dbReference type="InterPro" id="IPR016187">
    <property type="entry name" value="CTDL_fold"/>
</dbReference>
<dbReference type="PANTHER" id="PTHR45784">
    <property type="entry name" value="C-TYPE LECTIN DOMAIN FAMILY 20 MEMBER A-RELATED"/>
    <property type="match status" value="1"/>
</dbReference>
<dbReference type="SUPFAM" id="SSF56436">
    <property type="entry name" value="C-type lectin-like"/>
    <property type="match status" value="1"/>
</dbReference>
<reference evidence="2" key="2">
    <citation type="submission" date="2025-08" db="UniProtKB">
        <authorList>
            <consortium name="Ensembl"/>
        </authorList>
    </citation>
    <scope>IDENTIFICATION</scope>
</reference>
<keyword evidence="3" id="KW-1185">Reference proteome</keyword>
<evidence type="ECO:0000313" key="3">
    <source>
        <dbReference type="Proteomes" id="UP000005226"/>
    </source>
</evidence>
<dbReference type="OMA" id="MRNICIF"/>
<dbReference type="AlphaFoldDB" id="A0A3B5K6S5"/>
<accession>A0A3B5K6S5</accession>
<reference evidence="2" key="3">
    <citation type="submission" date="2025-09" db="UniProtKB">
        <authorList>
            <consortium name="Ensembl"/>
        </authorList>
    </citation>
    <scope>IDENTIFICATION</scope>
</reference>
<proteinExistence type="predicted"/>
<dbReference type="SMART" id="SM00034">
    <property type="entry name" value="CLECT"/>
    <property type="match status" value="1"/>
</dbReference>
<dbReference type="Pfam" id="PF00059">
    <property type="entry name" value="Lectin_C"/>
    <property type="match status" value="1"/>
</dbReference>
<name>A0A3B5K6S5_TAKRU</name>
<sequence length="112" mass="13178">YKSMDWQDPNTYVFVNKSMNWRDARTFCRAHHTDLAFVRNSSENGRIAALLPADAWIGLFRVSWKKWSDQERVSFTDWGEGQPDILEKRKQKLVTPSVSTHPQKLNIYVIHL</sequence>
<evidence type="ECO:0000259" key="1">
    <source>
        <dbReference type="PROSITE" id="PS50041"/>
    </source>
</evidence>
<dbReference type="InParanoid" id="A0A3B5K6S5"/>
<feature type="domain" description="C-type lectin" evidence="1">
    <location>
        <begin position="7"/>
        <end position="84"/>
    </location>
</feature>
<dbReference type="Proteomes" id="UP000005226">
    <property type="component" value="Chromosome 12"/>
</dbReference>
<dbReference type="PANTHER" id="PTHR45784:SF3">
    <property type="entry name" value="C-TYPE LECTIN DOMAIN FAMILY 4 MEMBER K-LIKE-RELATED"/>
    <property type="match status" value="1"/>
</dbReference>
<reference evidence="2 3" key="1">
    <citation type="journal article" date="2011" name="Genome Biol. Evol.">
        <title>Integration of the genetic map and genome assembly of fugu facilitates insights into distinct features of genome evolution in teleosts and mammals.</title>
        <authorList>
            <person name="Kai W."/>
            <person name="Kikuchi K."/>
            <person name="Tohari S."/>
            <person name="Chew A.K."/>
            <person name="Tay A."/>
            <person name="Fujiwara A."/>
            <person name="Hosoya S."/>
            <person name="Suetake H."/>
            <person name="Naruse K."/>
            <person name="Brenner S."/>
            <person name="Suzuki Y."/>
            <person name="Venkatesh B."/>
        </authorList>
    </citation>
    <scope>NUCLEOTIDE SEQUENCE [LARGE SCALE GENOMIC DNA]</scope>
</reference>
<dbReference type="InterPro" id="IPR016186">
    <property type="entry name" value="C-type_lectin-like/link_sf"/>
</dbReference>
<dbReference type="InterPro" id="IPR001304">
    <property type="entry name" value="C-type_lectin-like"/>
</dbReference>
<evidence type="ECO:0000313" key="2">
    <source>
        <dbReference type="Ensembl" id="ENSTRUP00000053336.2"/>
    </source>
</evidence>
<dbReference type="Ensembl" id="ENSTRUT00000058241.2">
    <property type="protein sequence ID" value="ENSTRUP00000053336.2"/>
    <property type="gene ID" value="ENSTRUG00000022087.2"/>
</dbReference>
<dbReference type="Gene3D" id="3.10.100.10">
    <property type="entry name" value="Mannose-Binding Protein A, subunit A"/>
    <property type="match status" value="1"/>
</dbReference>
<dbReference type="GeneTree" id="ENSGT00940000177381"/>